<keyword evidence="6 8" id="KW-0482">Metalloprotease</keyword>
<dbReference type="InterPro" id="IPR001577">
    <property type="entry name" value="Peptidase_M8"/>
</dbReference>
<feature type="binding site" evidence="8">
    <location>
        <position position="243"/>
    </location>
    <ligand>
        <name>Zn(2+)</name>
        <dbReference type="ChEBI" id="CHEBI:29105"/>
        <note>catalytic</note>
    </ligand>
</feature>
<dbReference type="GeneID" id="108714878"/>
<evidence type="ECO:0000313" key="11">
    <source>
        <dbReference type="Proteomes" id="UP000186698"/>
    </source>
</evidence>
<organism evidence="11 12">
    <name type="scientific">Xenopus laevis</name>
    <name type="common">African clawed frog</name>
    <dbReference type="NCBI Taxonomy" id="8355"/>
    <lineage>
        <taxon>Eukaryota</taxon>
        <taxon>Metazoa</taxon>
        <taxon>Chordata</taxon>
        <taxon>Craniata</taxon>
        <taxon>Vertebrata</taxon>
        <taxon>Euteleostomi</taxon>
        <taxon>Amphibia</taxon>
        <taxon>Batrachia</taxon>
        <taxon>Anura</taxon>
        <taxon>Pipoidea</taxon>
        <taxon>Pipidae</taxon>
        <taxon>Xenopodinae</taxon>
        <taxon>Xenopus</taxon>
        <taxon>Xenopus</taxon>
    </lineage>
</organism>
<reference evidence="12" key="1">
    <citation type="submission" date="2025-08" db="UniProtKB">
        <authorList>
            <consortium name="RefSeq"/>
        </authorList>
    </citation>
    <scope>IDENTIFICATION</scope>
    <source>
        <strain evidence="12">J_2021</strain>
        <tissue evidence="12">Erythrocytes</tissue>
    </source>
</reference>
<keyword evidence="4 9" id="KW-0378">Hydrolase</keyword>
<keyword evidence="2 9" id="KW-0645">Protease</keyword>
<evidence type="ECO:0000256" key="3">
    <source>
        <dbReference type="ARBA" id="ARBA00022723"/>
    </source>
</evidence>
<evidence type="ECO:0000256" key="8">
    <source>
        <dbReference type="PIRSR" id="PIRSR601577-2"/>
    </source>
</evidence>
<evidence type="ECO:0000313" key="12">
    <source>
        <dbReference type="RefSeq" id="XP_018115074.1"/>
    </source>
</evidence>
<keyword evidence="10" id="KW-0472">Membrane</keyword>
<keyword evidence="5 8" id="KW-0862">Zinc</keyword>
<dbReference type="Gene3D" id="3.10.170.20">
    <property type="match status" value="1"/>
</dbReference>
<dbReference type="KEGG" id="xla:108714878"/>
<name>A0ABE4MRC0_XENLA</name>
<keyword evidence="9" id="KW-0732">Signal</keyword>
<evidence type="ECO:0000256" key="9">
    <source>
        <dbReference type="RuleBase" id="RU366077"/>
    </source>
</evidence>
<gene>
    <name evidence="12" type="primary">LOC108714878</name>
</gene>
<dbReference type="SMR" id="A0ABE4MRC0"/>
<keyword evidence="11" id="KW-1185">Reference proteome</keyword>
<dbReference type="AlphaFoldDB" id="A0ABE4MRC0"/>
<dbReference type="Gene3D" id="2.30.34.10">
    <property type="entry name" value="Leishmanolysin domain 4"/>
    <property type="match status" value="1"/>
</dbReference>
<feature type="active site" evidence="7">
    <location>
        <position position="244"/>
    </location>
</feature>
<feature type="chain" id="PRO_5044531900" description="Leishmanolysin-like peptidase" evidence="9">
    <location>
        <begin position="26"/>
        <end position="720"/>
    </location>
</feature>
<evidence type="ECO:0000256" key="5">
    <source>
        <dbReference type="ARBA" id="ARBA00022833"/>
    </source>
</evidence>
<dbReference type="GO" id="GO:0004222">
    <property type="term" value="F:metalloendopeptidase activity"/>
    <property type="evidence" value="ECO:0007669"/>
    <property type="project" value="UniProtKB-UniRule"/>
</dbReference>
<proteinExistence type="inferred from homology"/>
<accession>A0ABE4MRC0</accession>
<dbReference type="PANTHER" id="PTHR10942">
    <property type="entry name" value="LEISHMANOLYSIN-LIKE PEPTIDASE"/>
    <property type="match status" value="1"/>
</dbReference>
<feature type="binding site" evidence="8">
    <location>
        <position position="247"/>
    </location>
    <ligand>
        <name>Zn(2+)</name>
        <dbReference type="ChEBI" id="CHEBI:29105"/>
        <note>catalytic</note>
    </ligand>
</feature>
<evidence type="ECO:0000256" key="4">
    <source>
        <dbReference type="ARBA" id="ARBA00022801"/>
    </source>
</evidence>
<evidence type="ECO:0000256" key="1">
    <source>
        <dbReference type="ARBA" id="ARBA00005860"/>
    </source>
</evidence>
<evidence type="ECO:0000256" key="7">
    <source>
        <dbReference type="PIRSR" id="PIRSR601577-1"/>
    </source>
</evidence>
<dbReference type="Proteomes" id="UP000186698">
    <property type="component" value="Chromosome 1L"/>
</dbReference>
<evidence type="ECO:0000256" key="2">
    <source>
        <dbReference type="ARBA" id="ARBA00022670"/>
    </source>
</evidence>
<evidence type="ECO:0000256" key="6">
    <source>
        <dbReference type="ARBA" id="ARBA00023049"/>
    </source>
</evidence>
<evidence type="ECO:0000256" key="10">
    <source>
        <dbReference type="SAM" id="Phobius"/>
    </source>
</evidence>
<dbReference type="SUPFAM" id="SSF55486">
    <property type="entry name" value="Metalloproteases ('zincins'), catalytic domain"/>
    <property type="match status" value="1"/>
</dbReference>
<keyword evidence="3 8" id="KW-0479">Metal-binding</keyword>
<keyword evidence="10" id="KW-1133">Transmembrane helix</keyword>
<dbReference type="Gene3D" id="3.90.132.10">
    <property type="entry name" value="Leishmanolysin , domain 2"/>
    <property type="match status" value="1"/>
</dbReference>
<comment type="similarity">
    <text evidence="1 9">Belongs to the peptidase M8 family.</text>
</comment>
<feature type="signal peptide" evidence="9">
    <location>
        <begin position="1"/>
        <end position="25"/>
    </location>
</feature>
<dbReference type="PANTHER" id="PTHR10942:SF6">
    <property type="entry name" value="CILIATED LEFT-RIGHT ORGANIZER METALLOPEPTIDASE"/>
    <property type="match status" value="1"/>
</dbReference>
<feature type="binding site" evidence="8">
    <location>
        <position position="322"/>
    </location>
    <ligand>
        <name>Zn(2+)</name>
        <dbReference type="ChEBI" id="CHEBI:29105"/>
        <note>catalytic</note>
    </ligand>
</feature>
<protein>
    <recommendedName>
        <fullName evidence="9">Leishmanolysin-like peptidase</fullName>
        <ecNumber evidence="9">3.4.24.-</ecNumber>
    </recommendedName>
</protein>
<dbReference type="Pfam" id="PF01457">
    <property type="entry name" value="Peptidase_M8"/>
    <property type="match status" value="2"/>
</dbReference>
<dbReference type="GO" id="GO:0046872">
    <property type="term" value="F:metal ion binding"/>
    <property type="evidence" value="ECO:0007669"/>
    <property type="project" value="UniProtKB-KW"/>
</dbReference>
<dbReference type="RefSeq" id="XP_018115074.1">
    <property type="nucleotide sequence ID" value="XM_018259585.2"/>
</dbReference>
<keyword evidence="10" id="KW-0812">Transmembrane</keyword>
<sequence length="720" mass="80584">MTVSFSMFQIYRLVWLSFMTSMCLSACIHDSVLQETPVVSSNIISSRVPRLFPRSTSSDYFQPLRVTPWYLLGENAFISQGQIRQLKIALQEVTQMLSSTLSVHRSEGSLLLNRDISRFCRSVWRAPNDNKCAYMQTSYQGEKCLDVTIPDFHLQGVKVWSDLEKEPRTVIEDGAGVPDTDFLLYVQVAQTQKCAAQPSVIAYASYCQQDPTGRPLAGVIVFCTDHLREEEYNQRHIIQVALHELLHTLGFSSSLYASWLDCSLAEYGEACSSRTRVTNTDENGQFRIYTPTVMQKMGEHLGVEGVGAPLENKGFPNLASSHWESRFFQGSIMTALLSPPHLTHLDPITLAAFTDMGWYKVNATIKSQLMWGKGAGRYFGLPTTCQDSSTGFFCTGSKLGCHHLHLDKGNCSTDSYLEGCHIYSPLIHGGECWRHQNSGDPDEIFHAQSRCFYSNLTKGASPNQEFRGRCYLHQCLGENHFQVKVHESEWTDCPAGAWIQVAGYEGFIQCPSGCLCLGFQTPHVATLTPTYVTGQITTVKENNVYPTEGIVQFRVQVEVSQRHKWTSEIKSFLLDEVLGVIAQKAGVQRCFLQSHMKEDLDLSFAIVGKWSTDCPPTPEADTAAFSLLTLNQDGAPYIIYNSSYFSTVSIRFIDSDPPALYVSHMLYSYVIGGGCCAVCGAAIIFALFWYKLRRQFLRVGSSYPPETSNHERPQIPADLV</sequence>
<comment type="cofactor">
    <cofactor evidence="8 9">
        <name>Zn(2+)</name>
        <dbReference type="ChEBI" id="CHEBI:29105"/>
    </cofactor>
    <text evidence="8 9">Binds 1 zinc ion per subunit.</text>
</comment>
<dbReference type="EC" id="3.4.24.-" evidence="9"/>
<feature type="transmembrane region" description="Helical" evidence="10">
    <location>
        <begin position="666"/>
        <end position="690"/>
    </location>
</feature>
<dbReference type="GO" id="GO:0006508">
    <property type="term" value="P:proteolysis"/>
    <property type="evidence" value="ECO:0007669"/>
    <property type="project" value="UniProtKB-KW"/>
</dbReference>